<evidence type="ECO:0000256" key="2">
    <source>
        <dbReference type="ARBA" id="ARBA00022980"/>
    </source>
</evidence>
<dbReference type="GO" id="GO:0003735">
    <property type="term" value="F:structural constituent of ribosome"/>
    <property type="evidence" value="ECO:0007669"/>
    <property type="project" value="InterPro"/>
</dbReference>
<comment type="similarity">
    <text evidence="1">Belongs to the bacterial ribosomal protein bL34 family.</text>
</comment>
<dbReference type="GO" id="GO:1990904">
    <property type="term" value="C:ribonucleoprotein complex"/>
    <property type="evidence" value="ECO:0007669"/>
    <property type="project" value="UniProtKB-KW"/>
</dbReference>
<dbReference type="AlphaFoldDB" id="A0AAD9NW13"/>
<name>A0AAD9NW13_RIDPI</name>
<dbReference type="InterPro" id="IPR000271">
    <property type="entry name" value="Ribosomal_bL34"/>
</dbReference>
<comment type="caution">
    <text evidence="4">The sequence shown here is derived from an EMBL/GenBank/DDBJ whole genome shotgun (WGS) entry which is preliminary data.</text>
</comment>
<sequence>MSLLTRCISPIARFARGGFQMLLSKPGVQGVSTSSTGAPLSTAVKSSLFSHLLGSGLVPGLTTVPVRGSARVMYKPNAVKRKRKHGFAKRCSSRRGLIVMWRRFLKNRHQLSV</sequence>
<dbReference type="GO" id="GO:0005840">
    <property type="term" value="C:ribosome"/>
    <property type="evidence" value="ECO:0007669"/>
    <property type="project" value="UniProtKB-KW"/>
</dbReference>
<evidence type="ECO:0000256" key="1">
    <source>
        <dbReference type="ARBA" id="ARBA00010111"/>
    </source>
</evidence>
<dbReference type="EMBL" id="JAODUO010000313">
    <property type="protein sequence ID" value="KAK2183386.1"/>
    <property type="molecule type" value="Genomic_DNA"/>
</dbReference>
<accession>A0AAD9NW13</accession>
<dbReference type="GO" id="GO:0006412">
    <property type="term" value="P:translation"/>
    <property type="evidence" value="ECO:0007669"/>
    <property type="project" value="InterPro"/>
</dbReference>
<keyword evidence="5" id="KW-1185">Reference proteome</keyword>
<gene>
    <name evidence="4" type="ORF">NP493_314g02032</name>
</gene>
<protein>
    <recommendedName>
        <fullName evidence="6">Ribosomal protein L34</fullName>
    </recommendedName>
</protein>
<dbReference type="Gene3D" id="1.10.287.3980">
    <property type="match status" value="1"/>
</dbReference>
<keyword evidence="2" id="KW-0689">Ribosomal protein</keyword>
<dbReference type="Proteomes" id="UP001209878">
    <property type="component" value="Unassembled WGS sequence"/>
</dbReference>
<evidence type="ECO:0008006" key="6">
    <source>
        <dbReference type="Google" id="ProtNLM"/>
    </source>
</evidence>
<reference evidence="4" key="1">
    <citation type="journal article" date="2023" name="Mol. Biol. Evol.">
        <title>Third-Generation Sequencing Reveals the Adaptive Role of the Epigenome in Three Deep-Sea Polychaetes.</title>
        <authorList>
            <person name="Perez M."/>
            <person name="Aroh O."/>
            <person name="Sun Y."/>
            <person name="Lan Y."/>
            <person name="Juniper S.K."/>
            <person name="Young C.R."/>
            <person name="Angers B."/>
            <person name="Qian P.Y."/>
        </authorList>
    </citation>
    <scope>NUCLEOTIDE SEQUENCE</scope>
    <source>
        <strain evidence="4">R07B-5</strain>
    </source>
</reference>
<evidence type="ECO:0000313" key="5">
    <source>
        <dbReference type="Proteomes" id="UP001209878"/>
    </source>
</evidence>
<proteinExistence type="inferred from homology"/>
<organism evidence="4 5">
    <name type="scientific">Ridgeia piscesae</name>
    <name type="common">Tubeworm</name>
    <dbReference type="NCBI Taxonomy" id="27915"/>
    <lineage>
        <taxon>Eukaryota</taxon>
        <taxon>Metazoa</taxon>
        <taxon>Spiralia</taxon>
        <taxon>Lophotrochozoa</taxon>
        <taxon>Annelida</taxon>
        <taxon>Polychaeta</taxon>
        <taxon>Sedentaria</taxon>
        <taxon>Canalipalpata</taxon>
        <taxon>Sabellida</taxon>
        <taxon>Siboglinidae</taxon>
        <taxon>Ridgeia</taxon>
    </lineage>
</organism>
<evidence type="ECO:0000256" key="3">
    <source>
        <dbReference type="ARBA" id="ARBA00023274"/>
    </source>
</evidence>
<keyword evidence="3" id="KW-0687">Ribonucleoprotein</keyword>
<dbReference type="Pfam" id="PF00468">
    <property type="entry name" value="Ribosomal_L34"/>
    <property type="match status" value="1"/>
</dbReference>
<evidence type="ECO:0000313" key="4">
    <source>
        <dbReference type="EMBL" id="KAK2183386.1"/>
    </source>
</evidence>